<accession>X1U8U5</accession>
<dbReference type="AlphaFoldDB" id="X1U8U5"/>
<feature type="non-terminal residue" evidence="1">
    <location>
        <position position="42"/>
    </location>
</feature>
<reference evidence="1" key="1">
    <citation type="journal article" date="2014" name="Front. Microbiol.">
        <title>High frequency of phylogenetically diverse reductive dehalogenase-homologous genes in deep subseafloor sedimentary metagenomes.</title>
        <authorList>
            <person name="Kawai M."/>
            <person name="Futagami T."/>
            <person name="Toyoda A."/>
            <person name="Takaki Y."/>
            <person name="Nishi S."/>
            <person name="Hori S."/>
            <person name="Arai W."/>
            <person name="Tsubouchi T."/>
            <person name="Morono Y."/>
            <person name="Uchiyama I."/>
            <person name="Ito T."/>
            <person name="Fujiyama A."/>
            <person name="Inagaki F."/>
            <person name="Takami H."/>
        </authorList>
    </citation>
    <scope>NUCLEOTIDE SEQUENCE</scope>
    <source>
        <strain evidence="1">Expedition CK06-06</strain>
    </source>
</reference>
<name>X1U8U5_9ZZZZ</name>
<organism evidence="1">
    <name type="scientific">marine sediment metagenome</name>
    <dbReference type="NCBI Taxonomy" id="412755"/>
    <lineage>
        <taxon>unclassified sequences</taxon>
        <taxon>metagenomes</taxon>
        <taxon>ecological metagenomes</taxon>
    </lineage>
</organism>
<dbReference type="EMBL" id="BARW01027216">
    <property type="protein sequence ID" value="GAJ13914.1"/>
    <property type="molecule type" value="Genomic_DNA"/>
</dbReference>
<evidence type="ECO:0000313" key="1">
    <source>
        <dbReference type="EMBL" id="GAJ13914.1"/>
    </source>
</evidence>
<gene>
    <name evidence="1" type="ORF">S12H4_44204</name>
</gene>
<comment type="caution">
    <text evidence="1">The sequence shown here is derived from an EMBL/GenBank/DDBJ whole genome shotgun (WGS) entry which is preliminary data.</text>
</comment>
<protein>
    <submittedName>
        <fullName evidence="1">Uncharacterized protein</fullName>
    </submittedName>
</protein>
<proteinExistence type="predicted"/>
<sequence>MTVNCYMCDDPLDRQIFIMPIKGSTESVNICETCHVWCGWTQ</sequence>